<dbReference type="InterPro" id="IPR009057">
    <property type="entry name" value="Homeodomain-like_sf"/>
</dbReference>
<evidence type="ECO:0000313" key="2">
    <source>
        <dbReference type="Proteomes" id="UP000441797"/>
    </source>
</evidence>
<evidence type="ECO:0008006" key="3">
    <source>
        <dbReference type="Google" id="ProtNLM"/>
    </source>
</evidence>
<dbReference type="Pfam" id="PF13565">
    <property type="entry name" value="HTH_32"/>
    <property type="match status" value="1"/>
</dbReference>
<name>A0A6N8FSR8_9CHRO</name>
<organism evidence="1 2">
    <name type="scientific">Gloeocapsopsis dulcis AAB1 = 1H9</name>
    <dbReference type="NCBI Taxonomy" id="1433147"/>
    <lineage>
        <taxon>Bacteria</taxon>
        <taxon>Bacillati</taxon>
        <taxon>Cyanobacteriota</taxon>
        <taxon>Cyanophyceae</taxon>
        <taxon>Oscillatoriophycideae</taxon>
        <taxon>Chroococcales</taxon>
        <taxon>Chroococcaceae</taxon>
        <taxon>Gloeocapsopsis</taxon>
        <taxon>Gloeocapsopsis dulcis</taxon>
    </lineage>
</organism>
<keyword evidence="2" id="KW-1185">Reference proteome</keyword>
<dbReference type="SUPFAM" id="SSF46689">
    <property type="entry name" value="Homeodomain-like"/>
    <property type="match status" value="1"/>
</dbReference>
<sequence>MSDSMSMSNQIQSSIFEKLYIEESQLLTSFQREFLLKNRRSSLRPEYHRRIEIMLLADMGYSQAEICTALGCSQEMARYWIAMAKAGLAHKWDDRPIGRPRVIDAHHIARLQELVSHSPREYGYSFRCWTAEWLSKQLAKEFGVEVSDRHISRILQKLGLSLRQIRGRTETKSSSQSKASGIKISNLQSSAQANPLWTFNAVKPSK</sequence>
<dbReference type="Proteomes" id="UP000441797">
    <property type="component" value="Unassembled WGS sequence"/>
</dbReference>
<protein>
    <recommendedName>
        <fullName evidence="3">Transposase</fullName>
    </recommendedName>
</protein>
<evidence type="ECO:0000313" key="1">
    <source>
        <dbReference type="EMBL" id="MUL35794.1"/>
    </source>
</evidence>
<proteinExistence type="predicted"/>
<gene>
    <name evidence="1" type="ORF">BWI75_05370</name>
</gene>
<reference evidence="1 2" key="1">
    <citation type="journal article" date="2019" name="Front. Microbiol.">
        <title>Genomic Features for Desiccation Tolerance and Sugar Biosynthesis in the Extremophile Gloeocapsopsis sp. UTEX B3054.</title>
        <authorList>
            <person name="Urrejola C."/>
            <person name="Alcorta J."/>
            <person name="Salas L."/>
            <person name="Vasquez M."/>
            <person name="Polz M.F."/>
            <person name="Vicuna R."/>
            <person name="Diez B."/>
        </authorList>
    </citation>
    <scope>NUCLEOTIDE SEQUENCE [LARGE SCALE GENOMIC DNA]</scope>
    <source>
        <strain evidence="1 2">1H9</strain>
    </source>
</reference>
<dbReference type="AlphaFoldDB" id="A0A6N8FSR8"/>
<accession>A0A6N8FSR8</accession>
<dbReference type="EMBL" id="NAPY01000005">
    <property type="protein sequence ID" value="MUL35794.1"/>
    <property type="molecule type" value="Genomic_DNA"/>
</dbReference>
<comment type="caution">
    <text evidence="1">The sequence shown here is derived from an EMBL/GenBank/DDBJ whole genome shotgun (WGS) entry which is preliminary data.</text>
</comment>